<organism evidence="6 7">
    <name type="scientific">Haplochromis burtoni</name>
    <name type="common">Burton's mouthbrooder</name>
    <name type="synonym">Chromis burtoni</name>
    <dbReference type="NCBI Taxonomy" id="8153"/>
    <lineage>
        <taxon>Eukaryota</taxon>
        <taxon>Metazoa</taxon>
        <taxon>Chordata</taxon>
        <taxon>Craniata</taxon>
        <taxon>Vertebrata</taxon>
        <taxon>Euteleostomi</taxon>
        <taxon>Actinopterygii</taxon>
        <taxon>Neopterygii</taxon>
        <taxon>Teleostei</taxon>
        <taxon>Neoteleostei</taxon>
        <taxon>Acanthomorphata</taxon>
        <taxon>Ovalentaria</taxon>
        <taxon>Cichlomorphae</taxon>
        <taxon>Cichliformes</taxon>
        <taxon>Cichlidae</taxon>
        <taxon>African cichlids</taxon>
        <taxon>Pseudocrenilabrinae</taxon>
        <taxon>Haplochromini</taxon>
        <taxon>Haplochromis</taxon>
    </lineage>
</organism>
<evidence type="ECO:0000313" key="7">
    <source>
        <dbReference type="Proteomes" id="UP000264840"/>
    </source>
</evidence>
<keyword evidence="2" id="KW-0964">Secreted</keyword>
<dbReference type="Gene3D" id="2.60.120.40">
    <property type="match status" value="1"/>
</dbReference>
<reference evidence="6" key="1">
    <citation type="submission" date="2025-08" db="UniProtKB">
        <authorList>
            <consortium name="Ensembl"/>
        </authorList>
    </citation>
    <scope>IDENTIFICATION</scope>
</reference>
<proteinExistence type="predicted"/>
<dbReference type="GO" id="GO:0005576">
    <property type="term" value="C:extracellular region"/>
    <property type="evidence" value="ECO:0007669"/>
    <property type="project" value="UniProtKB-SubCell"/>
</dbReference>
<dbReference type="SUPFAM" id="SSF49842">
    <property type="entry name" value="TNF-like"/>
    <property type="match status" value="1"/>
</dbReference>
<dbReference type="InterPro" id="IPR008983">
    <property type="entry name" value="Tumour_necrosis_fac-like_dom"/>
</dbReference>
<dbReference type="GeneTree" id="ENSGT00940000163520"/>
<dbReference type="Pfam" id="PF00386">
    <property type="entry name" value="C1q"/>
    <property type="match status" value="1"/>
</dbReference>
<protein>
    <recommendedName>
        <fullName evidence="5">C1q domain-containing protein</fullName>
    </recommendedName>
</protein>
<feature type="chain" id="PRO_5018684564" description="C1q domain-containing protein" evidence="4">
    <location>
        <begin position="18"/>
        <end position="247"/>
    </location>
</feature>
<dbReference type="Proteomes" id="UP000264840">
    <property type="component" value="Unplaced"/>
</dbReference>
<keyword evidence="3 4" id="KW-0732">Signal</keyword>
<evidence type="ECO:0000256" key="2">
    <source>
        <dbReference type="ARBA" id="ARBA00022525"/>
    </source>
</evidence>
<feature type="domain" description="C1q" evidence="5">
    <location>
        <begin position="51"/>
        <end position="186"/>
    </location>
</feature>
<evidence type="ECO:0000256" key="4">
    <source>
        <dbReference type="SAM" id="SignalP"/>
    </source>
</evidence>
<dbReference type="PRINTS" id="PR00007">
    <property type="entry name" value="COMPLEMNTC1Q"/>
</dbReference>
<evidence type="ECO:0000256" key="1">
    <source>
        <dbReference type="ARBA" id="ARBA00004613"/>
    </source>
</evidence>
<feature type="signal peptide" evidence="4">
    <location>
        <begin position="1"/>
        <end position="17"/>
    </location>
</feature>
<comment type="subcellular location">
    <subcellularLocation>
        <location evidence="1">Secreted</location>
    </subcellularLocation>
</comment>
<name>A0A3Q2WJD4_HAPBU</name>
<evidence type="ECO:0000259" key="5">
    <source>
        <dbReference type="PROSITE" id="PS50871"/>
    </source>
</evidence>
<dbReference type="Ensembl" id="ENSHBUT00000005120.1">
    <property type="protein sequence ID" value="ENSHBUP00000025766.1"/>
    <property type="gene ID" value="ENSHBUG00000007973.1"/>
</dbReference>
<dbReference type="SMART" id="SM00110">
    <property type="entry name" value="C1Q"/>
    <property type="match status" value="1"/>
</dbReference>
<dbReference type="InterPro" id="IPR050822">
    <property type="entry name" value="Cerebellin_Synaptic_Org"/>
</dbReference>
<dbReference type="AlphaFoldDB" id="A0A3Q2WJD4"/>
<reference evidence="6" key="2">
    <citation type="submission" date="2025-09" db="UniProtKB">
        <authorList>
            <consortium name="Ensembl"/>
        </authorList>
    </citation>
    <scope>IDENTIFICATION</scope>
</reference>
<dbReference type="PANTHER" id="PTHR22923:SF102">
    <property type="entry name" value="CEREBELLIN 13-RELATED"/>
    <property type="match status" value="1"/>
</dbReference>
<accession>A0A3Q2WJD4</accession>
<sequence>TKFNFAILLFISHFCDLKYRDQKNQTVVSQSYDVLTMNSVQDNMYTHTHTHTHTHIAGIGGGSPLGPFNTDQTIIYDRVFVNTGNAYNELTGIFTALVSGVYFFTYFCHSGGVRKTSLHLYKNNEVILHIHDHQSADTADNGGNAVFLQLQQGDTVYVRLKANTHVYRSSTLTNFSGFLVKKKPQLKIDAHDFEIVFSCSVSCVCSNKTHLNHTYGGVYFTFVLVNDLMLVKILKDCLNVYKYKLTL</sequence>
<evidence type="ECO:0000256" key="3">
    <source>
        <dbReference type="ARBA" id="ARBA00022729"/>
    </source>
</evidence>
<dbReference type="InterPro" id="IPR001073">
    <property type="entry name" value="C1q_dom"/>
</dbReference>
<dbReference type="PANTHER" id="PTHR22923">
    <property type="entry name" value="CEREBELLIN-RELATED"/>
    <property type="match status" value="1"/>
</dbReference>
<dbReference type="PROSITE" id="PS50871">
    <property type="entry name" value="C1Q"/>
    <property type="match status" value="1"/>
</dbReference>
<evidence type="ECO:0000313" key="6">
    <source>
        <dbReference type="Ensembl" id="ENSHBUP00000025766.1"/>
    </source>
</evidence>
<keyword evidence="7" id="KW-1185">Reference proteome</keyword>